<protein>
    <submittedName>
        <fullName evidence="1">Uncharacterized protein</fullName>
    </submittedName>
</protein>
<dbReference type="AlphaFoldDB" id="A0A5B7FQR0"/>
<sequence length="79" mass="8354">MPAITCILGGVEAAAEQCIMRHIPAKISAQGRGKAGEPLVIPVGVGERKRKAEAVVVSEAARDLGVYRTSRVNTGQRQE</sequence>
<dbReference type="EMBL" id="VSRR010007935">
    <property type="protein sequence ID" value="MPC47816.1"/>
    <property type="molecule type" value="Genomic_DNA"/>
</dbReference>
<reference evidence="1 2" key="1">
    <citation type="submission" date="2019-05" db="EMBL/GenBank/DDBJ databases">
        <title>Another draft genome of Portunus trituberculatus and its Hox gene families provides insights of decapod evolution.</title>
        <authorList>
            <person name="Jeong J.-H."/>
            <person name="Song I."/>
            <person name="Kim S."/>
            <person name="Choi T."/>
            <person name="Kim D."/>
            <person name="Ryu S."/>
            <person name="Kim W."/>
        </authorList>
    </citation>
    <scope>NUCLEOTIDE SEQUENCE [LARGE SCALE GENOMIC DNA]</scope>
    <source>
        <tissue evidence="1">Muscle</tissue>
    </source>
</reference>
<comment type="caution">
    <text evidence="1">The sequence shown here is derived from an EMBL/GenBank/DDBJ whole genome shotgun (WGS) entry which is preliminary data.</text>
</comment>
<proteinExistence type="predicted"/>
<keyword evidence="2" id="KW-1185">Reference proteome</keyword>
<accession>A0A5B7FQR0</accession>
<evidence type="ECO:0000313" key="2">
    <source>
        <dbReference type="Proteomes" id="UP000324222"/>
    </source>
</evidence>
<dbReference type="Proteomes" id="UP000324222">
    <property type="component" value="Unassembled WGS sequence"/>
</dbReference>
<evidence type="ECO:0000313" key="1">
    <source>
        <dbReference type="EMBL" id="MPC47816.1"/>
    </source>
</evidence>
<name>A0A5B7FQR0_PORTR</name>
<organism evidence="1 2">
    <name type="scientific">Portunus trituberculatus</name>
    <name type="common">Swimming crab</name>
    <name type="synonym">Neptunus trituberculatus</name>
    <dbReference type="NCBI Taxonomy" id="210409"/>
    <lineage>
        <taxon>Eukaryota</taxon>
        <taxon>Metazoa</taxon>
        <taxon>Ecdysozoa</taxon>
        <taxon>Arthropoda</taxon>
        <taxon>Crustacea</taxon>
        <taxon>Multicrustacea</taxon>
        <taxon>Malacostraca</taxon>
        <taxon>Eumalacostraca</taxon>
        <taxon>Eucarida</taxon>
        <taxon>Decapoda</taxon>
        <taxon>Pleocyemata</taxon>
        <taxon>Brachyura</taxon>
        <taxon>Eubrachyura</taxon>
        <taxon>Portunoidea</taxon>
        <taxon>Portunidae</taxon>
        <taxon>Portuninae</taxon>
        <taxon>Portunus</taxon>
    </lineage>
</organism>
<gene>
    <name evidence="1" type="ORF">E2C01_041574</name>
</gene>